<dbReference type="PANTHER" id="PTHR22911">
    <property type="entry name" value="ACYL-MALONYL CONDENSING ENZYME-RELATED"/>
    <property type="match status" value="1"/>
</dbReference>
<feature type="transmembrane region" description="Helical" evidence="1">
    <location>
        <begin position="217"/>
        <end position="235"/>
    </location>
</feature>
<proteinExistence type="predicted"/>
<feature type="transmembrane region" description="Helical" evidence="1">
    <location>
        <begin position="247"/>
        <end position="264"/>
    </location>
</feature>
<keyword evidence="4" id="KW-1185">Reference proteome</keyword>
<feature type="transmembrane region" description="Helical" evidence="1">
    <location>
        <begin position="7"/>
        <end position="25"/>
    </location>
</feature>
<dbReference type="AlphaFoldDB" id="A0A1Y5U1K6"/>
<dbReference type="InterPro" id="IPR000620">
    <property type="entry name" value="EamA_dom"/>
</dbReference>
<organism evidence="3 4">
    <name type="scientific">Roseisalinus antarcticus</name>
    <dbReference type="NCBI Taxonomy" id="254357"/>
    <lineage>
        <taxon>Bacteria</taxon>
        <taxon>Pseudomonadati</taxon>
        <taxon>Pseudomonadota</taxon>
        <taxon>Alphaproteobacteria</taxon>
        <taxon>Rhodobacterales</taxon>
        <taxon>Roseobacteraceae</taxon>
        <taxon>Roseisalinus</taxon>
    </lineage>
</organism>
<dbReference type="OrthoDB" id="7340103at2"/>
<accession>A0A1Y5U1K6</accession>
<keyword evidence="1" id="KW-0812">Transmembrane</keyword>
<feature type="transmembrane region" description="Helical" evidence="1">
    <location>
        <begin position="148"/>
        <end position="167"/>
    </location>
</feature>
<dbReference type="InterPro" id="IPR037185">
    <property type="entry name" value="EmrE-like"/>
</dbReference>
<feature type="transmembrane region" description="Helical" evidence="1">
    <location>
        <begin position="91"/>
        <end position="111"/>
    </location>
</feature>
<feature type="transmembrane region" description="Helical" evidence="1">
    <location>
        <begin position="123"/>
        <end position="142"/>
    </location>
</feature>
<dbReference type="Proteomes" id="UP000193900">
    <property type="component" value="Unassembled WGS sequence"/>
</dbReference>
<sequence length="295" mass="30960">MQTERSPIVVVIAAASAWGLFWLPLRAFEERGLAAGWTTLAVLAVPALVLLPFAILRILRGQPGGAGNAVAGLLAGGAVALYAESVLLTDVARALILFYVTPVWSTILELLILKRRITKARSLALILGLAGLVTILGGRTGFPLPQNIGDTLALLSGAVWACGSLWIRRTSDVDTFENVFSFFLFGSAVALCLVLVLPDEVMGAAPDGAVLQDLVPWLVLAAVAFMIPVMWGLLWGARHLDPGRLGILLQMEAVVGIGSAAVLTDEPFGLVEVLGTALVIGAGVADVLGSRPRTR</sequence>
<dbReference type="Pfam" id="PF00892">
    <property type="entry name" value="EamA"/>
    <property type="match status" value="2"/>
</dbReference>
<feature type="transmembrane region" description="Helical" evidence="1">
    <location>
        <begin position="66"/>
        <end position="85"/>
    </location>
</feature>
<dbReference type="RefSeq" id="WP_085880523.1">
    <property type="nucleotide sequence ID" value="NZ_FWFZ01000030.1"/>
</dbReference>
<feature type="domain" description="EamA" evidence="2">
    <location>
        <begin position="8"/>
        <end position="136"/>
    </location>
</feature>
<dbReference type="SUPFAM" id="SSF103481">
    <property type="entry name" value="Multidrug resistance efflux transporter EmrE"/>
    <property type="match status" value="2"/>
</dbReference>
<dbReference type="PANTHER" id="PTHR22911:SF79">
    <property type="entry name" value="MOBA-LIKE NTP TRANSFERASE DOMAIN-CONTAINING PROTEIN"/>
    <property type="match status" value="1"/>
</dbReference>
<feature type="domain" description="EamA" evidence="2">
    <location>
        <begin position="148"/>
        <end position="281"/>
    </location>
</feature>
<feature type="transmembrane region" description="Helical" evidence="1">
    <location>
        <begin position="37"/>
        <end position="59"/>
    </location>
</feature>
<name>A0A1Y5U1K6_9RHOB</name>
<feature type="transmembrane region" description="Helical" evidence="1">
    <location>
        <begin position="270"/>
        <end position="289"/>
    </location>
</feature>
<keyword evidence="1" id="KW-0472">Membrane</keyword>
<evidence type="ECO:0000259" key="2">
    <source>
        <dbReference type="Pfam" id="PF00892"/>
    </source>
</evidence>
<feature type="transmembrane region" description="Helical" evidence="1">
    <location>
        <begin position="179"/>
        <end position="197"/>
    </location>
</feature>
<protein>
    <submittedName>
        <fullName evidence="3">EamA-like transporter family protein</fullName>
    </submittedName>
</protein>
<gene>
    <name evidence="3" type="ORF">ROA7023_03775</name>
</gene>
<evidence type="ECO:0000256" key="1">
    <source>
        <dbReference type="SAM" id="Phobius"/>
    </source>
</evidence>
<reference evidence="3 4" key="1">
    <citation type="submission" date="2017-03" db="EMBL/GenBank/DDBJ databases">
        <authorList>
            <person name="Afonso C.L."/>
            <person name="Miller P.J."/>
            <person name="Scott M.A."/>
            <person name="Spackman E."/>
            <person name="Goraichik I."/>
            <person name="Dimitrov K.M."/>
            <person name="Suarez D.L."/>
            <person name="Swayne D.E."/>
        </authorList>
    </citation>
    <scope>NUCLEOTIDE SEQUENCE [LARGE SCALE GENOMIC DNA]</scope>
    <source>
        <strain evidence="3 4">CECT 7023</strain>
    </source>
</reference>
<keyword evidence="1" id="KW-1133">Transmembrane helix</keyword>
<evidence type="ECO:0000313" key="3">
    <source>
        <dbReference type="EMBL" id="SLN74212.1"/>
    </source>
</evidence>
<dbReference type="EMBL" id="FWFZ01000030">
    <property type="protein sequence ID" value="SLN74212.1"/>
    <property type="molecule type" value="Genomic_DNA"/>
</dbReference>
<evidence type="ECO:0000313" key="4">
    <source>
        <dbReference type="Proteomes" id="UP000193900"/>
    </source>
</evidence>
<dbReference type="GO" id="GO:0016020">
    <property type="term" value="C:membrane"/>
    <property type="evidence" value="ECO:0007669"/>
    <property type="project" value="InterPro"/>
</dbReference>